<evidence type="ECO:0000256" key="2">
    <source>
        <dbReference type="ARBA" id="ARBA00022475"/>
    </source>
</evidence>
<dbReference type="Proteomes" id="UP001321506">
    <property type="component" value="Unassembled WGS sequence"/>
</dbReference>
<protein>
    <submittedName>
        <fullName evidence="8">YihY/virulence factor BrkB family protein</fullName>
    </submittedName>
</protein>
<dbReference type="NCBIfam" id="TIGR00765">
    <property type="entry name" value="yihY_not_rbn"/>
    <property type="match status" value="1"/>
</dbReference>
<dbReference type="PANTHER" id="PTHR30213">
    <property type="entry name" value="INNER MEMBRANE PROTEIN YHJD"/>
    <property type="match status" value="1"/>
</dbReference>
<keyword evidence="4 7" id="KW-1133">Transmembrane helix</keyword>
<evidence type="ECO:0000256" key="7">
    <source>
        <dbReference type="SAM" id="Phobius"/>
    </source>
</evidence>
<feature type="transmembrane region" description="Helical" evidence="7">
    <location>
        <begin position="172"/>
        <end position="195"/>
    </location>
</feature>
<comment type="subcellular location">
    <subcellularLocation>
        <location evidence="1">Cell membrane</location>
        <topology evidence="1">Multi-pass membrane protein</topology>
    </subcellularLocation>
</comment>
<organism evidence="8 9">
    <name type="scientific">Ruicaihuangia caeni</name>
    <dbReference type="NCBI Taxonomy" id="3042517"/>
    <lineage>
        <taxon>Bacteria</taxon>
        <taxon>Bacillati</taxon>
        <taxon>Actinomycetota</taxon>
        <taxon>Actinomycetes</taxon>
        <taxon>Micrococcales</taxon>
        <taxon>Microbacteriaceae</taxon>
        <taxon>Ruicaihuangia</taxon>
    </lineage>
</organism>
<dbReference type="InterPro" id="IPR017039">
    <property type="entry name" value="Virul_fac_BrkB"/>
</dbReference>
<dbReference type="PANTHER" id="PTHR30213:SF0">
    <property type="entry name" value="UPF0761 MEMBRANE PROTEIN YIHY"/>
    <property type="match status" value="1"/>
</dbReference>
<name>A0AAW6T6U1_9MICO</name>
<keyword evidence="2" id="KW-1003">Cell membrane</keyword>
<feature type="transmembrane region" description="Helical" evidence="7">
    <location>
        <begin position="246"/>
        <end position="269"/>
    </location>
</feature>
<feature type="transmembrane region" description="Helical" evidence="7">
    <location>
        <begin position="125"/>
        <end position="145"/>
    </location>
</feature>
<feature type="region of interest" description="Disordered" evidence="6">
    <location>
        <begin position="320"/>
        <end position="408"/>
    </location>
</feature>
<evidence type="ECO:0000256" key="3">
    <source>
        <dbReference type="ARBA" id="ARBA00022692"/>
    </source>
</evidence>
<dbReference type="GO" id="GO:0005886">
    <property type="term" value="C:plasma membrane"/>
    <property type="evidence" value="ECO:0007669"/>
    <property type="project" value="UniProtKB-SubCell"/>
</dbReference>
<evidence type="ECO:0000313" key="9">
    <source>
        <dbReference type="Proteomes" id="UP001321506"/>
    </source>
</evidence>
<dbReference type="AlphaFoldDB" id="A0AAW6T6U1"/>
<evidence type="ECO:0000313" key="8">
    <source>
        <dbReference type="EMBL" id="MDI2098949.1"/>
    </source>
</evidence>
<sequence length="408" mass="44986">MSRNSPNARTLGEQDPRSKQDAPHPDAERKVDWPTQVEKPSWKYIARKVVREFSDDQCIDIAASLTYYGVLSLFPGLLVVMSLLGLFGQSGEAVRAILDIVRQLAPSETVQLIEAPLRQFVDSPAAGFALVSGIVLGIWSASAYVTAFSRGMNRIYEVVEGRPFWKLKPQQLLITICLVVLVIVMITLLVISGPVTDAVGNALGIGDTARTVWSIAKWPVLAIAAVVIIALLYYTTPNVKQPKFRWMSVGALIALVVIVLATLAFGLYVTNFSNYDRTYGSLAGVIIFLLWLWITNMVLLFGAEVDAELERGRQLQAGIEAERSVQLPPRDTRKSDKLAAKAEEDIERGRELRERAAAEAAAADQRRREQERSEREAARRAEKLRKREAKTRSGATPPAAPPTAPPRG</sequence>
<feature type="compositionally biased region" description="Basic and acidic residues" evidence="6">
    <location>
        <begin position="364"/>
        <end position="381"/>
    </location>
</feature>
<feature type="compositionally biased region" description="Basic and acidic residues" evidence="6">
    <location>
        <begin position="330"/>
        <end position="357"/>
    </location>
</feature>
<feature type="region of interest" description="Disordered" evidence="6">
    <location>
        <begin position="1"/>
        <end position="33"/>
    </location>
</feature>
<feature type="compositionally biased region" description="Basic and acidic residues" evidence="6">
    <location>
        <begin position="12"/>
        <end position="32"/>
    </location>
</feature>
<feature type="transmembrane region" description="Helical" evidence="7">
    <location>
        <begin position="65"/>
        <end position="87"/>
    </location>
</feature>
<keyword evidence="5 7" id="KW-0472">Membrane</keyword>
<proteinExistence type="predicted"/>
<evidence type="ECO:0000256" key="4">
    <source>
        <dbReference type="ARBA" id="ARBA00022989"/>
    </source>
</evidence>
<evidence type="ECO:0000256" key="1">
    <source>
        <dbReference type="ARBA" id="ARBA00004651"/>
    </source>
</evidence>
<gene>
    <name evidence="8" type="ORF">QF206_08235</name>
</gene>
<accession>A0AAW6T6U1</accession>
<keyword evidence="9" id="KW-1185">Reference proteome</keyword>
<keyword evidence="3 7" id="KW-0812">Transmembrane</keyword>
<feature type="compositionally biased region" description="Pro residues" evidence="6">
    <location>
        <begin position="398"/>
        <end position="408"/>
    </location>
</feature>
<dbReference type="Pfam" id="PF03631">
    <property type="entry name" value="Virul_fac_BrkB"/>
    <property type="match status" value="1"/>
</dbReference>
<comment type="caution">
    <text evidence="8">The sequence shown here is derived from an EMBL/GenBank/DDBJ whole genome shotgun (WGS) entry which is preliminary data.</text>
</comment>
<dbReference type="RefSeq" id="WP_281488737.1">
    <property type="nucleotide sequence ID" value="NZ_JASATX010000003.1"/>
</dbReference>
<evidence type="ECO:0000256" key="6">
    <source>
        <dbReference type="SAM" id="MobiDB-lite"/>
    </source>
</evidence>
<feature type="transmembrane region" description="Helical" evidence="7">
    <location>
        <begin position="215"/>
        <end position="234"/>
    </location>
</feature>
<evidence type="ECO:0000256" key="5">
    <source>
        <dbReference type="ARBA" id="ARBA00023136"/>
    </source>
</evidence>
<feature type="transmembrane region" description="Helical" evidence="7">
    <location>
        <begin position="281"/>
        <end position="303"/>
    </location>
</feature>
<dbReference type="EMBL" id="JASATX010000003">
    <property type="protein sequence ID" value="MDI2098949.1"/>
    <property type="molecule type" value="Genomic_DNA"/>
</dbReference>
<reference evidence="8 9" key="1">
    <citation type="submission" date="2023-04" db="EMBL/GenBank/DDBJ databases">
        <title>Klugiella caeni sp. nov. isolated from the sludge of biochemical tank.</title>
        <authorList>
            <person name="Geng K."/>
        </authorList>
    </citation>
    <scope>NUCLEOTIDE SEQUENCE [LARGE SCALE GENOMIC DNA]</scope>
    <source>
        <strain evidence="8 9">YN-L-19</strain>
    </source>
</reference>